<sequence>MKWIPVLTLSATLAALFQAPAEAFTLKGTVWERQSQRYCKVDPKLLYAVALVESKRYSGRIVNPNPLALNIADKPHHPASLSQAKQLLRDGLQKTRSIAVGAMQISIRWNGERVANPEDLLDLETNVRIGTQVLCEMIDGQHGDLELAIGRYHTPNPELESVAREYGRNVLTIWRRLILLESKEA</sequence>
<feature type="chain" id="PRO_5011252071" evidence="1">
    <location>
        <begin position="24"/>
        <end position="185"/>
    </location>
</feature>
<dbReference type="InterPro" id="IPR023346">
    <property type="entry name" value="Lysozyme-like_dom_sf"/>
</dbReference>
<feature type="signal peptide" evidence="1">
    <location>
        <begin position="1"/>
        <end position="23"/>
    </location>
</feature>
<dbReference type="Proteomes" id="UP000194857">
    <property type="component" value="Unassembled WGS sequence"/>
</dbReference>
<dbReference type="AlphaFoldDB" id="A0A241XS90"/>
<gene>
    <name evidence="3" type="ORF">CAZ10_10670</name>
</gene>
<dbReference type="Gene3D" id="1.10.530.10">
    <property type="match status" value="1"/>
</dbReference>
<name>A0A241XS90_PSEAI</name>
<dbReference type="Pfam" id="PF01464">
    <property type="entry name" value="SLT"/>
    <property type="match status" value="1"/>
</dbReference>
<evidence type="ECO:0000256" key="1">
    <source>
        <dbReference type="SAM" id="SignalP"/>
    </source>
</evidence>
<organism evidence="3 4">
    <name type="scientific">Pseudomonas aeruginosa</name>
    <dbReference type="NCBI Taxonomy" id="287"/>
    <lineage>
        <taxon>Bacteria</taxon>
        <taxon>Pseudomonadati</taxon>
        <taxon>Pseudomonadota</taxon>
        <taxon>Gammaproteobacteria</taxon>
        <taxon>Pseudomonadales</taxon>
        <taxon>Pseudomonadaceae</taxon>
        <taxon>Pseudomonas</taxon>
    </lineage>
</organism>
<dbReference type="EMBL" id="NFFZ01000004">
    <property type="protein sequence ID" value="OTI63284.1"/>
    <property type="molecule type" value="Genomic_DNA"/>
</dbReference>
<evidence type="ECO:0000313" key="4">
    <source>
        <dbReference type="Proteomes" id="UP000194857"/>
    </source>
</evidence>
<protein>
    <submittedName>
        <fullName evidence="3">Lytic transglycosylase</fullName>
    </submittedName>
</protein>
<comment type="caution">
    <text evidence="3">The sequence shown here is derived from an EMBL/GenBank/DDBJ whole genome shotgun (WGS) entry which is preliminary data.</text>
</comment>
<proteinExistence type="predicted"/>
<feature type="domain" description="Transglycosylase SLT" evidence="2">
    <location>
        <begin position="35"/>
        <end position="154"/>
    </location>
</feature>
<dbReference type="InterPro" id="IPR008258">
    <property type="entry name" value="Transglycosylase_SLT_dom_1"/>
</dbReference>
<accession>A0A241XS90</accession>
<evidence type="ECO:0000313" key="3">
    <source>
        <dbReference type="EMBL" id="OTI63284.1"/>
    </source>
</evidence>
<keyword evidence="1" id="KW-0732">Signal</keyword>
<evidence type="ECO:0000259" key="2">
    <source>
        <dbReference type="Pfam" id="PF01464"/>
    </source>
</evidence>
<dbReference type="SUPFAM" id="SSF53955">
    <property type="entry name" value="Lysozyme-like"/>
    <property type="match status" value="1"/>
</dbReference>
<reference evidence="3 4" key="1">
    <citation type="submission" date="2017-05" db="EMBL/GenBank/DDBJ databases">
        <authorList>
            <person name="Song R."/>
            <person name="Chenine A.L."/>
            <person name="Ruprecht R.M."/>
        </authorList>
    </citation>
    <scope>NUCLEOTIDE SEQUENCE [LARGE SCALE GENOMIC DNA]</scope>
    <source>
        <strain evidence="3 4">S567_C10_BS</strain>
    </source>
</reference>
<dbReference type="RefSeq" id="WP_065327784.1">
    <property type="nucleotide sequence ID" value="NZ_NFFZ01000004.1"/>
</dbReference>